<evidence type="ECO:0000256" key="1">
    <source>
        <dbReference type="SAM" id="MobiDB-lite"/>
    </source>
</evidence>
<organism evidence="2 3">
    <name type="scientific">Xylaria hypoxylon</name>
    <dbReference type="NCBI Taxonomy" id="37992"/>
    <lineage>
        <taxon>Eukaryota</taxon>
        <taxon>Fungi</taxon>
        <taxon>Dikarya</taxon>
        <taxon>Ascomycota</taxon>
        <taxon>Pezizomycotina</taxon>
        <taxon>Sordariomycetes</taxon>
        <taxon>Xylariomycetidae</taxon>
        <taxon>Xylariales</taxon>
        <taxon>Xylariaceae</taxon>
        <taxon>Xylaria</taxon>
    </lineage>
</organism>
<name>A0A4Z0YPT1_9PEZI</name>
<evidence type="ECO:0000313" key="3">
    <source>
        <dbReference type="Proteomes" id="UP000297716"/>
    </source>
</evidence>
<feature type="compositionally biased region" description="Polar residues" evidence="1">
    <location>
        <begin position="1"/>
        <end position="18"/>
    </location>
</feature>
<dbReference type="Proteomes" id="UP000297716">
    <property type="component" value="Unassembled WGS sequence"/>
</dbReference>
<feature type="region of interest" description="Disordered" evidence="1">
    <location>
        <begin position="203"/>
        <end position="228"/>
    </location>
</feature>
<gene>
    <name evidence="2" type="ORF">E0Z10_g9162</name>
</gene>
<proteinExistence type="predicted"/>
<feature type="compositionally biased region" description="Basic and acidic residues" evidence="1">
    <location>
        <begin position="141"/>
        <end position="150"/>
    </location>
</feature>
<protein>
    <submittedName>
        <fullName evidence="2">Uncharacterized protein</fullName>
    </submittedName>
</protein>
<reference evidence="2 3" key="1">
    <citation type="submission" date="2019-03" db="EMBL/GenBank/DDBJ databases">
        <title>Draft genome sequence of Xylaria hypoxylon DSM 108379, a ubiquitous saprotrophic-parasitic fungi on hardwood.</title>
        <authorList>
            <person name="Buettner E."/>
            <person name="Leonhardt S."/>
            <person name="Gebauer A.M."/>
            <person name="Liers C."/>
            <person name="Hofrichter M."/>
            <person name="Kellner H."/>
        </authorList>
    </citation>
    <scope>NUCLEOTIDE SEQUENCE [LARGE SCALE GENOMIC DNA]</scope>
    <source>
        <strain evidence="2 3">DSM 108379</strain>
    </source>
</reference>
<keyword evidence="3" id="KW-1185">Reference proteome</keyword>
<feature type="region of interest" description="Disordered" evidence="1">
    <location>
        <begin position="1"/>
        <end position="67"/>
    </location>
</feature>
<comment type="caution">
    <text evidence="2">The sequence shown here is derived from an EMBL/GenBank/DDBJ whole genome shotgun (WGS) entry which is preliminary data.</text>
</comment>
<feature type="compositionally biased region" description="Basic and acidic residues" evidence="1">
    <location>
        <begin position="203"/>
        <end position="212"/>
    </location>
</feature>
<dbReference type="OrthoDB" id="4765928at2759"/>
<accession>A0A4Z0YPT1</accession>
<feature type="region of interest" description="Disordered" evidence="1">
    <location>
        <begin position="126"/>
        <end position="155"/>
    </location>
</feature>
<sequence>MNPSTQGNSSSRLSNTDLEATFGAPAQHRQIPSPVTMPQGTRAESSQAQYQQHDSQSVAAQPIPIPNAVPKTRLLRVTQDGRIFESAAYAPLTTKEAEEIEKMDEKDRAMDERFRRMKQNVMKWEAENGERGKPAKQHKSPMIERPHDGDSSGLEENVRVGNAVMMAKEDRIPKYQKHVMHPFAHQYSHTTATIAYEEGLKKGAEKAREQGEYQKGYEAGLKARQSHR</sequence>
<dbReference type="AlphaFoldDB" id="A0A4Z0YPT1"/>
<dbReference type="EMBL" id="SKBN01000275">
    <property type="protein sequence ID" value="TGJ79596.1"/>
    <property type="molecule type" value="Genomic_DNA"/>
</dbReference>
<feature type="compositionally biased region" description="Polar residues" evidence="1">
    <location>
        <begin position="36"/>
        <end position="59"/>
    </location>
</feature>
<evidence type="ECO:0000313" key="2">
    <source>
        <dbReference type="EMBL" id="TGJ79596.1"/>
    </source>
</evidence>